<dbReference type="STRING" id="536979.SAMN04488055_0337"/>
<evidence type="ECO:0000313" key="1">
    <source>
        <dbReference type="EMBL" id="SIN66276.1"/>
    </source>
</evidence>
<organism evidence="1 2">
    <name type="scientific">Chitinophaga niabensis</name>
    <dbReference type="NCBI Taxonomy" id="536979"/>
    <lineage>
        <taxon>Bacteria</taxon>
        <taxon>Pseudomonadati</taxon>
        <taxon>Bacteroidota</taxon>
        <taxon>Chitinophagia</taxon>
        <taxon>Chitinophagales</taxon>
        <taxon>Chitinophagaceae</taxon>
        <taxon>Chitinophaga</taxon>
    </lineage>
</organism>
<dbReference type="EMBL" id="FSRA01000001">
    <property type="protein sequence ID" value="SIN66276.1"/>
    <property type="molecule type" value="Genomic_DNA"/>
</dbReference>
<name>A0A1N6D6F6_9BACT</name>
<dbReference type="PANTHER" id="PTHR34301">
    <property type="entry name" value="DNA-BINDING PROTEIN-RELATED"/>
    <property type="match status" value="1"/>
</dbReference>
<dbReference type="Proteomes" id="UP000185003">
    <property type="component" value="Unassembled WGS sequence"/>
</dbReference>
<evidence type="ECO:0000313" key="2">
    <source>
        <dbReference type="Proteomes" id="UP000185003"/>
    </source>
</evidence>
<dbReference type="Gene3D" id="3.40.50.300">
    <property type="entry name" value="P-loop containing nucleotide triphosphate hydrolases"/>
    <property type="match status" value="1"/>
</dbReference>
<keyword evidence="2" id="KW-1185">Reference proteome</keyword>
<accession>A0A1N6D6F6</accession>
<dbReference type="InterPro" id="IPR027417">
    <property type="entry name" value="P-loop_NTPase"/>
</dbReference>
<gene>
    <name evidence="1" type="ORF">SAMN04488055_0337</name>
</gene>
<proteinExistence type="predicted"/>
<dbReference type="AlphaFoldDB" id="A0A1N6D6F6"/>
<dbReference type="PANTHER" id="PTHR34301:SF8">
    <property type="entry name" value="ATPASE DOMAIN-CONTAINING PROTEIN"/>
    <property type="match status" value="1"/>
</dbReference>
<protein>
    <submittedName>
        <fullName evidence="1">ATPase</fullName>
    </submittedName>
</protein>
<dbReference type="SUPFAM" id="SSF52540">
    <property type="entry name" value="P-loop containing nucleoside triphosphate hydrolases"/>
    <property type="match status" value="1"/>
</dbReference>
<dbReference type="OrthoDB" id="9805535at2"/>
<reference evidence="1 2" key="1">
    <citation type="submission" date="2016-11" db="EMBL/GenBank/DDBJ databases">
        <authorList>
            <person name="Jaros S."/>
            <person name="Januszkiewicz K."/>
            <person name="Wedrychowicz H."/>
        </authorList>
    </citation>
    <scope>NUCLEOTIDE SEQUENCE [LARGE SCALE GENOMIC DNA]</scope>
    <source>
        <strain evidence="1 2">DSM 24787</strain>
    </source>
</reference>
<sequence length="384" mass="45225">MKMIIGPAAEGEFYFARPYLNERFWKKLKESHHLSIAAPRRVGKSSFMISLLKNDKEGYRCIYIITESINEPNEFFKKVYKTLLGTLNHGGKFKQFFEDVFKRLQITKISMTEIEFGRNEIDYYEEILLLCREVKESDERIVLMIDEFSQTLENIIMDQGREVARNFLHQCRELRQDLNVKSKISFVYTGSIGLENLVLSIDEPRSITDIGHFSIPPFSSKEANDLITQIVDGDPILFEKEERMYFLEKMNWLLPYFIQVMMGEIESICKEEENQKITRGIIDLAFERALGNRSYFEHWLTRLRSIFKGFDFSFAKEVLNKAAVNKGIDYFELEDTIVKFNINDAAPLVNILQHDGYFVKDEPNRIYRFNSPLLQAWWIRNVVI</sequence>
<dbReference type="RefSeq" id="WP_074237441.1">
    <property type="nucleotide sequence ID" value="NZ_FSRA01000001.1"/>
</dbReference>